<feature type="coiled-coil region" evidence="7">
    <location>
        <begin position="835"/>
        <end position="873"/>
    </location>
</feature>
<dbReference type="PANTHER" id="PTHR23183">
    <property type="entry name" value="NOP14"/>
    <property type="match status" value="1"/>
</dbReference>
<evidence type="ECO:0000313" key="9">
    <source>
        <dbReference type="EMBL" id="EOO02034.1"/>
    </source>
</evidence>
<feature type="region of interest" description="Disordered" evidence="8">
    <location>
        <begin position="1"/>
        <end position="85"/>
    </location>
</feature>
<evidence type="ECO:0000313" key="10">
    <source>
        <dbReference type="Proteomes" id="UP000014074"/>
    </source>
</evidence>
<feature type="region of interest" description="Disordered" evidence="8">
    <location>
        <begin position="276"/>
        <end position="297"/>
    </location>
</feature>
<evidence type="ECO:0000256" key="6">
    <source>
        <dbReference type="ARBA" id="ARBA00024695"/>
    </source>
</evidence>
<evidence type="ECO:0000256" key="7">
    <source>
        <dbReference type="SAM" id="Coils"/>
    </source>
</evidence>
<keyword evidence="5" id="KW-0539">Nucleus</keyword>
<dbReference type="GO" id="GO:0030692">
    <property type="term" value="C:Noc4p-Nop14p complex"/>
    <property type="evidence" value="ECO:0007669"/>
    <property type="project" value="TreeGrafter"/>
</dbReference>
<accession>R8BRT2</accession>
<feature type="region of interest" description="Disordered" evidence="8">
    <location>
        <begin position="887"/>
        <end position="914"/>
    </location>
</feature>
<feature type="region of interest" description="Disordered" evidence="8">
    <location>
        <begin position="142"/>
        <end position="234"/>
    </location>
</feature>
<evidence type="ECO:0000256" key="3">
    <source>
        <dbReference type="ARBA" id="ARBA00022517"/>
    </source>
</evidence>
<evidence type="ECO:0000256" key="1">
    <source>
        <dbReference type="ARBA" id="ARBA00004604"/>
    </source>
</evidence>
<feature type="compositionally biased region" description="Acidic residues" evidence="8">
    <location>
        <begin position="373"/>
        <end position="388"/>
    </location>
</feature>
<dbReference type="Proteomes" id="UP000014074">
    <property type="component" value="Unassembled WGS sequence"/>
</dbReference>
<dbReference type="GO" id="GO:0032040">
    <property type="term" value="C:small-subunit processome"/>
    <property type="evidence" value="ECO:0007669"/>
    <property type="project" value="InterPro"/>
</dbReference>
<dbReference type="AlphaFoldDB" id="R8BRT2"/>
<keyword evidence="10" id="KW-1185">Reference proteome</keyword>
<dbReference type="RefSeq" id="XP_007913126.1">
    <property type="nucleotide sequence ID" value="XM_007914935.1"/>
</dbReference>
<keyword evidence="7" id="KW-0175">Coiled coil</keyword>
<dbReference type="GeneID" id="19322702"/>
<dbReference type="Pfam" id="PF04147">
    <property type="entry name" value="Nop14"/>
    <property type="match status" value="1"/>
</dbReference>
<dbReference type="HOGENOM" id="CLU_008874_0_0_1"/>
<evidence type="ECO:0000256" key="2">
    <source>
        <dbReference type="ARBA" id="ARBA00007466"/>
    </source>
</evidence>
<dbReference type="OrthoDB" id="441771at2759"/>
<dbReference type="eggNOG" id="KOG2147">
    <property type="taxonomic scope" value="Eukaryota"/>
</dbReference>
<feature type="region of interest" description="Disordered" evidence="8">
    <location>
        <begin position="422"/>
        <end position="448"/>
    </location>
</feature>
<keyword evidence="3" id="KW-0690">Ribosome biogenesis</keyword>
<evidence type="ECO:0000256" key="5">
    <source>
        <dbReference type="ARBA" id="ARBA00023242"/>
    </source>
</evidence>
<feature type="compositionally biased region" description="Acidic residues" evidence="8">
    <location>
        <begin position="182"/>
        <end position="198"/>
    </location>
</feature>
<feature type="compositionally biased region" description="Acidic residues" evidence="8">
    <location>
        <begin position="357"/>
        <end position="366"/>
    </location>
</feature>
<dbReference type="InterPro" id="IPR007276">
    <property type="entry name" value="Nop14"/>
</dbReference>
<reference evidence="10" key="1">
    <citation type="journal article" date="2013" name="Genome Announc.">
        <title>Draft genome sequence of the ascomycete Phaeoacremonium aleophilum strain UCR-PA7, a causal agent of the esca disease complex in grapevines.</title>
        <authorList>
            <person name="Blanco-Ulate B."/>
            <person name="Rolshausen P."/>
            <person name="Cantu D."/>
        </authorList>
    </citation>
    <scope>NUCLEOTIDE SEQUENCE [LARGE SCALE GENOMIC DNA]</scope>
    <source>
        <strain evidence="10">UCR-PA7</strain>
    </source>
</reference>
<gene>
    <name evidence="9" type="ORF">UCRPA7_2451</name>
</gene>
<comment type="similarity">
    <text evidence="2">Belongs to the NOP14 family.</text>
</comment>
<evidence type="ECO:0000256" key="4">
    <source>
        <dbReference type="ARBA" id="ARBA00022552"/>
    </source>
</evidence>
<name>R8BRT2_PHAM7</name>
<feature type="compositionally biased region" description="Basic residues" evidence="8">
    <location>
        <begin position="905"/>
        <end position="914"/>
    </location>
</feature>
<protein>
    <submittedName>
        <fullName evidence="9">Putative nop14-like family protein</fullName>
    </submittedName>
</protein>
<feature type="compositionally biased region" description="Basic and acidic residues" evidence="8">
    <location>
        <begin position="315"/>
        <end position="356"/>
    </location>
</feature>
<dbReference type="KEGG" id="tmn:UCRPA7_2451"/>
<dbReference type="PANTHER" id="PTHR23183:SF0">
    <property type="entry name" value="NUCLEOLAR PROTEIN 14"/>
    <property type="match status" value="1"/>
</dbReference>
<keyword evidence="4" id="KW-0698">rRNA processing</keyword>
<feature type="compositionally biased region" description="Acidic residues" evidence="8">
    <location>
        <begin position="213"/>
        <end position="224"/>
    </location>
</feature>
<evidence type="ECO:0000256" key="8">
    <source>
        <dbReference type="SAM" id="MobiDB-lite"/>
    </source>
</evidence>
<feature type="compositionally biased region" description="Acidic residues" evidence="8">
    <location>
        <begin position="425"/>
        <end position="447"/>
    </location>
</feature>
<dbReference type="GO" id="GO:0030490">
    <property type="term" value="P:maturation of SSU-rRNA"/>
    <property type="evidence" value="ECO:0007669"/>
    <property type="project" value="TreeGrafter"/>
</dbReference>
<comment type="function">
    <text evidence="6">Involved in nucleolar processing of pre-18S ribosomal RNA. Has a role in the nuclear export of 40S pre-ribosomal subunit to the cytoplasm.</text>
</comment>
<proteinExistence type="inferred from homology"/>
<feature type="region of interest" description="Disordered" evidence="8">
    <location>
        <begin position="315"/>
        <end position="390"/>
    </location>
</feature>
<feature type="compositionally biased region" description="Basic and acidic residues" evidence="8">
    <location>
        <begin position="892"/>
        <end position="904"/>
    </location>
</feature>
<sequence>MPSSQLKRLKASLREQGIIGPQQSKKQKKKNAQDERAKNEKRLQRSEALENIREQFNPFQFKTNARGPKFAVTSNRPDTASVAKGIHGRPGVAKAIGEEKRRQTLLVEMQRRNKVGGILDRRFGEGDPTMTPEAMMAERFAREKQRSHKKHSIFDLEDDGPSEDLTHMGRSLSLLDAPELRDDYDEEDMRSDEGSEASDDARKKLKRLREQLAMDEEEQGDDDMPERKKSKKEVMEEVIAKSKLHKYERQVAKEDDEEIRMELDKELPNIHALLMGSKRGNRDDPKSNGAGKAAVIAGVDRDAFEKDYDLRVKLLAADRRAKPTERTKTDEEIAEEESKRLRELEDKRLRRMRGEDVSDSDEDEGEESHSDVSDEAAETPDFTGEADDFGLGKGIKMKATAAELGFDDEDDFIIDDDLVASQSDLDSDEDVSDVESEENAEEDEEDEFTKGLLLDGELKDTVFSTEGQKTSGFSGEDGLPFTFPCPRSHSELLDLTKDIPLSKLPTVIQRVRALYHPKLDSHNKEKLADFSRALTKHISYLGSLEDADKYPIIETVIRHVHSLAKMFPIEIAKEFRSQLEELGRLRPLTPDLGDLFALTAIGSIFPTSDHFHQVVTPAMLSMGRYLGQKVPRGLGDYATGTYLSILALQYQQLSKRFVPEVMNFTLNTLSALAPKSPESLGFFPVHVPISGMRTTEAKQMSLRKLECSDCSVVSDDLTSVAANATKVAILGTNISIITAAAETWTGKPAFYETFEPALKTLKHLVSKPCRNHLPESLIQDTERSTVLLERMLKIAQLSRRPLELHHHKPLAIKTYIPKFEDSFDPNKHYDPDRERAELAKLKAEHKKERKGAMRELRKDANFMAREKLKLKKEKDAAYEKKYKRLVAEIQGEEGRESNAYDREKQARKRARKNR</sequence>
<feature type="compositionally biased region" description="Basic and acidic residues" evidence="8">
    <location>
        <begin position="31"/>
        <end position="53"/>
    </location>
</feature>
<comment type="subcellular location">
    <subcellularLocation>
        <location evidence="1">Nucleus</location>
        <location evidence="1">Nucleolus</location>
    </subcellularLocation>
</comment>
<organism evidence="9 10">
    <name type="scientific">Phaeoacremonium minimum (strain UCR-PA7)</name>
    <name type="common">Esca disease fungus</name>
    <name type="synonym">Togninia minima</name>
    <dbReference type="NCBI Taxonomy" id="1286976"/>
    <lineage>
        <taxon>Eukaryota</taxon>
        <taxon>Fungi</taxon>
        <taxon>Dikarya</taxon>
        <taxon>Ascomycota</taxon>
        <taxon>Pezizomycotina</taxon>
        <taxon>Sordariomycetes</taxon>
        <taxon>Sordariomycetidae</taxon>
        <taxon>Togniniales</taxon>
        <taxon>Togniniaceae</taxon>
        <taxon>Phaeoacremonium</taxon>
    </lineage>
</organism>
<dbReference type="EMBL" id="KB932933">
    <property type="protein sequence ID" value="EOO02034.1"/>
    <property type="molecule type" value="Genomic_DNA"/>
</dbReference>